<comment type="caution">
    <text evidence="8">The sequence shown here is derived from an EMBL/GenBank/DDBJ whole genome shotgun (WGS) entry which is preliminary data.</text>
</comment>
<sequence>MLSTQTSPEGMASANRTKPASYSMASKAGKNTVHRTVAGAIAEFKRNTCGAMGLGIGPRLHGEVPYAVTFDEYHPSSSSALERVIVAAYRQVYGNLPPTEAERCTSLEVRLMNGEITVRDFVNGLAKSQFYKDNYFHAVAPQRGIELNFKHLLGRAPLNQAEVQNSIKLQAEEGFDALIDSLTDCAEYTEVFGSDIVPYARTADSYAGMYTSSFNMMRELAGTKVAVSDNAQGKKSRTNSPLAMAAAKALQPTTFTYRAITKTPVKLPQQQYSGQNPPKVTDYVPFRPFGVHF</sequence>
<dbReference type="InterPro" id="IPR001297">
    <property type="entry name" value="PBS_linker_dom"/>
</dbReference>
<evidence type="ECO:0000256" key="6">
    <source>
        <dbReference type="SAM" id="MobiDB-lite"/>
    </source>
</evidence>
<accession>A0A2D6YNL9</accession>
<dbReference type="EMBL" id="NZEX01000187">
    <property type="protein sequence ID" value="MAH64760.1"/>
    <property type="molecule type" value="Genomic_DNA"/>
</dbReference>
<evidence type="ECO:0000256" key="1">
    <source>
        <dbReference type="ARBA" id="ARBA00004370"/>
    </source>
</evidence>
<feature type="region of interest" description="Disordered" evidence="6">
    <location>
        <begin position="1"/>
        <end position="27"/>
    </location>
</feature>
<gene>
    <name evidence="8" type="ORF">CMN54_15225</name>
</gene>
<evidence type="ECO:0000256" key="2">
    <source>
        <dbReference type="ARBA" id="ARBA00022549"/>
    </source>
</evidence>
<name>A0A2D6YNL9_9DELT</name>
<dbReference type="PROSITE" id="PS51445">
    <property type="entry name" value="PBS_LINKER"/>
    <property type="match status" value="1"/>
</dbReference>
<dbReference type="Pfam" id="PF00427">
    <property type="entry name" value="PBS_linker_poly"/>
    <property type="match status" value="1"/>
</dbReference>
<evidence type="ECO:0000256" key="4">
    <source>
        <dbReference type="ARBA" id="ARBA00023078"/>
    </source>
</evidence>
<organism evidence="8 9">
    <name type="scientific">SAR324 cluster bacterium</name>
    <dbReference type="NCBI Taxonomy" id="2024889"/>
    <lineage>
        <taxon>Bacteria</taxon>
        <taxon>Deltaproteobacteria</taxon>
        <taxon>SAR324 cluster</taxon>
    </lineage>
</organism>
<dbReference type="Gene3D" id="1.10.3130.20">
    <property type="entry name" value="Phycobilisome linker domain"/>
    <property type="match status" value="1"/>
</dbReference>
<dbReference type="GO" id="GO:0030089">
    <property type="term" value="C:phycobilisome"/>
    <property type="evidence" value="ECO:0007669"/>
    <property type="project" value="UniProtKB-KW"/>
</dbReference>
<evidence type="ECO:0000259" key="7">
    <source>
        <dbReference type="PROSITE" id="PS51445"/>
    </source>
</evidence>
<reference evidence="9" key="1">
    <citation type="submission" date="2017-09" db="EMBL/GenBank/DDBJ databases">
        <title>The Reconstruction of 2,631 Draft Metagenome-Assembled Genomes from the Global Oceans.</title>
        <authorList>
            <person name="Tully B.J."/>
            <person name="Graham E.D."/>
            <person name="Heidelberg J.F."/>
        </authorList>
    </citation>
    <scope>NUCLEOTIDE SEQUENCE [LARGE SCALE GENOMIC DNA]</scope>
</reference>
<evidence type="ECO:0000256" key="3">
    <source>
        <dbReference type="ARBA" id="ARBA00022738"/>
    </source>
</evidence>
<feature type="domain" description="PBS-linker" evidence="7">
    <location>
        <begin position="50"/>
        <end position="229"/>
    </location>
</feature>
<protein>
    <submittedName>
        <fullName evidence="8">Phycoerythrin class 2 subunit gamma, linker polypeptide</fullName>
    </submittedName>
</protein>
<keyword evidence="3" id="KW-0605">Phycobilisome</keyword>
<keyword evidence="2" id="KW-0042">Antenna complex</keyword>
<proteinExistence type="predicted"/>
<keyword evidence="4" id="KW-0793">Thylakoid</keyword>
<feature type="compositionally biased region" description="Polar residues" evidence="6">
    <location>
        <begin position="1"/>
        <end position="24"/>
    </location>
</feature>
<dbReference type="AlphaFoldDB" id="A0A2D6YNL9"/>
<dbReference type="InterPro" id="IPR038255">
    <property type="entry name" value="PBS_linker_sf"/>
</dbReference>
<dbReference type="PANTHER" id="PTHR34011">
    <property type="entry name" value="PHYCOBILISOME 32.1 KDA LINKER POLYPEPTIDE, PHYCOCYANIN-ASSOCIATED, ROD 2-RELATED"/>
    <property type="match status" value="1"/>
</dbReference>
<keyword evidence="5" id="KW-0472">Membrane</keyword>
<evidence type="ECO:0000313" key="8">
    <source>
        <dbReference type="EMBL" id="MAH64760.1"/>
    </source>
</evidence>
<evidence type="ECO:0000256" key="5">
    <source>
        <dbReference type="ARBA" id="ARBA00023136"/>
    </source>
</evidence>
<evidence type="ECO:0000313" key="9">
    <source>
        <dbReference type="Proteomes" id="UP000226525"/>
    </source>
</evidence>
<comment type="subcellular location">
    <subcellularLocation>
        <location evidence="1">Membrane</location>
    </subcellularLocation>
</comment>
<dbReference type="GO" id="GO:0015979">
    <property type="term" value="P:photosynthesis"/>
    <property type="evidence" value="ECO:0007669"/>
    <property type="project" value="InterPro"/>
</dbReference>
<dbReference type="Proteomes" id="UP000226525">
    <property type="component" value="Unassembled WGS sequence"/>
</dbReference>